<dbReference type="Pfam" id="PF13676">
    <property type="entry name" value="TIR_2"/>
    <property type="match status" value="1"/>
</dbReference>
<dbReference type="Gene3D" id="3.40.50.10140">
    <property type="entry name" value="Toll/interleukin-1 receptor homology (TIR) domain"/>
    <property type="match status" value="1"/>
</dbReference>
<reference evidence="2 3" key="1">
    <citation type="journal article" date="2018" name="Nat. Biotechnol.">
        <title>A standardized bacterial taxonomy based on genome phylogeny substantially revises the tree of life.</title>
        <authorList>
            <person name="Parks D.H."/>
            <person name="Chuvochina M."/>
            <person name="Waite D.W."/>
            <person name="Rinke C."/>
            <person name="Skarshewski A."/>
            <person name="Chaumeil P.A."/>
            <person name="Hugenholtz P."/>
        </authorList>
    </citation>
    <scope>NUCLEOTIDE SEQUENCE [LARGE SCALE GENOMIC DNA]</scope>
    <source>
        <strain evidence="2">UBA9375</strain>
    </source>
</reference>
<dbReference type="Proteomes" id="UP000263642">
    <property type="component" value="Unassembled WGS sequence"/>
</dbReference>
<gene>
    <name evidence="2" type="ORF">DIT97_27440</name>
</gene>
<dbReference type="InterPro" id="IPR035897">
    <property type="entry name" value="Toll_tir_struct_dom_sf"/>
</dbReference>
<protein>
    <submittedName>
        <fullName evidence="2">Toll/interleukin-1 receptor domain-containing protein</fullName>
    </submittedName>
</protein>
<organism evidence="2 3">
    <name type="scientific">Gimesia maris</name>
    <dbReference type="NCBI Taxonomy" id="122"/>
    <lineage>
        <taxon>Bacteria</taxon>
        <taxon>Pseudomonadati</taxon>
        <taxon>Planctomycetota</taxon>
        <taxon>Planctomycetia</taxon>
        <taxon>Planctomycetales</taxon>
        <taxon>Planctomycetaceae</taxon>
        <taxon>Gimesia</taxon>
    </lineage>
</organism>
<comment type="caution">
    <text evidence="2">The sequence shown here is derived from an EMBL/GenBank/DDBJ whole genome shotgun (WGS) entry which is preliminary data.</text>
</comment>
<dbReference type="EMBL" id="DQAY01000162">
    <property type="protein sequence ID" value="HCO26560.1"/>
    <property type="molecule type" value="Genomic_DNA"/>
</dbReference>
<dbReference type="PROSITE" id="PS50104">
    <property type="entry name" value="TIR"/>
    <property type="match status" value="1"/>
</dbReference>
<sequence>MLVFKLNVNGHFGCLFSEVSSKVSLDIRYPVFTGIHTMNVLEGNFRAGLKGISLRILPGPSEYRNVEGVFLSFPFGSRVSKRRAEEIISEKLKEGNINWLYRHGKEWILNLDELRSFITDWKDSEWMTGIISVQPEMEYEEKEFFKKIRKETYFRFILTKEEITLAINKRIFLSHKGVDKPLVRRIYAALSLLGFGPWLDEEDMNAGAELERALLQGMKESCAAVFFVTPEYIDDNFLATEIDYAIAQKRQKGKDFSIITLVLVQGEKKGTVPELLEKYVWKEISIESELQMLMEILKALPLCVGPVCWRSELT</sequence>
<keyword evidence="2" id="KW-0675">Receptor</keyword>
<dbReference type="AlphaFoldDB" id="A0A3D3RG20"/>
<dbReference type="SUPFAM" id="SSF52200">
    <property type="entry name" value="Toll/Interleukin receptor TIR domain"/>
    <property type="match status" value="1"/>
</dbReference>
<evidence type="ECO:0000313" key="2">
    <source>
        <dbReference type="EMBL" id="HCO26560.1"/>
    </source>
</evidence>
<feature type="domain" description="TIR" evidence="1">
    <location>
        <begin position="167"/>
        <end position="288"/>
    </location>
</feature>
<dbReference type="InterPro" id="IPR000157">
    <property type="entry name" value="TIR_dom"/>
</dbReference>
<accession>A0A3D3RG20</accession>
<proteinExistence type="predicted"/>
<dbReference type="GO" id="GO:0007165">
    <property type="term" value="P:signal transduction"/>
    <property type="evidence" value="ECO:0007669"/>
    <property type="project" value="InterPro"/>
</dbReference>
<name>A0A3D3RG20_9PLAN</name>
<evidence type="ECO:0000313" key="3">
    <source>
        <dbReference type="Proteomes" id="UP000263642"/>
    </source>
</evidence>
<evidence type="ECO:0000259" key="1">
    <source>
        <dbReference type="PROSITE" id="PS50104"/>
    </source>
</evidence>